<evidence type="ECO:0000256" key="3">
    <source>
        <dbReference type="ARBA" id="ARBA00022755"/>
    </source>
</evidence>
<feature type="binding site" evidence="6">
    <location>
        <position position="105"/>
    </location>
    <ligand>
        <name>(6R)-10-formyltetrahydrofolate</name>
        <dbReference type="ChEBI" id="CHEBI:195366"/>
    </ligand>
</feature>
<dbReference type="EC" id="2.1.2.2" evidence="6"/>
<dbReference type="AlphaFoldDB" id="A0A7Z0IJ52"/>
<keyword evidence="2 6" id="KW-0808">Transferase</keyword>
<dbReference type="Gene3D" id="3.40.50.170">
    <property type="entry name" value="Formyl transferase, N-terminal domain"/>
    <property type="match status" value="1"/>
</dbReference>
<dbReference type="GO" id="GO:0006189">
    <property type="term" value="P:'de novo' IMP biosynthetic process"/>
    <property type="evidence" value="ECO:0007669"/>
    <property type="project" value="UniProtKB-UniRule"/>
</dbReference>
<evidence type="ECO:0000256" key="6">
    <source>
        <dbReference type="HAMAP-Rule" id="MF_01930"/>
    </source>
</evidence>
<name>A0A7Z0IJ52_9MICO</name>
<dbReference type="PANTHER" id="PTHR43369:SF2">
    <property type="entry name" value="PHOSPHORIBOSYLGLYCINAMIDE FORMYLTRANSFERASE"/>
    <property type="match status" value="1"/>
</dbReference>
<evidence type="ECO:0000256" key="4">
    <source>
        <dbReference type="ARBA" id="ARBA00038440"/>
    </source>
</evidence>
<proteinExistence type="inferred from homology"/>
<evidence type="ECO:0000256" key="1">
    <source>
        <dbReference type="ARBA" id="ARBA00005054"/>
    </source>
</evidence>
<dbReference type="FunFam" id="3.40.50.170:FF:000008">
    <property type="entry name" value="Phosphoribosylglycinamide formyltransferase"/>
    <property type="match status" value="1"/>
</dbReference>
<dbReference type="InterPro" id="IPR001555">
    <property type="entry name" value="GART_AS"/>
</dbReference>
<dbReference type="GO" id="GO:0004644">
    <property type="term" value="F:phosphoribosylglycinamide formyltransferase activity"/>
    <property type="evidence" value="ECO:0007669"/>
    <property type="project" value="UniProtKB-UniRule"/>
</dbReference>
<comment type="catalytic activity">
    <reaction evidence="5 6">
        <text>N(1)-(5-phospho-beta-D-ribosyl)glycinamide + (6R)-10-formyltetrahydrofolate = N(2)-formyl-N(1)-(5-phospho-beta-D-ribosyl)glycinamide + (6S)-5,6,7,8-tetrahydrofolate + H(+)</text>
        <dbReference type="Rhea" id="RHEA:15053"/>
        <dbReference type="ChEBI" id="CHEBI:15378"/>
        <dbReference type="ChEBI" id="CHEBI:57453"/>
        <dbReference type="ChEBI" id="CHEBI:143788"/>
        <dbReference type="ChEBI" id="CHEBI:147286"/>
        <dbReference type="ChEBI" id="CHEBI:195366"/>
        <dbReference type="EC" id="2.1.2.2"/>
    </reaction>
</comment>
<dbReference type="Proteomes" id="UP000539111">
    <property type="component" value="Unassembled WGS sequence"/>
</dbReference>
<keyword evidence="3 6" id="KW-0658">Purine biosynthesis</keyword>
<comment type="caution">
    <text evidence="8">The sequence shown here is derived from an EMBL/GenBank/DDBJ whole genome shotgun (WGS) entry which is preliminary data.</text>
</comment>
<comment type="similarity">
    <text evidence="4 6">Belongs to the GART family.</text>
</comment>
<protein>
    <recommendedName>
        <fullName evidence="6">Phosphoribosylglycinamide formyltransferase</fullName>
        <ecNumber evidence="6">2.1.2.2</ecNumber>
    </recommendedName>
    <alternativeName>
        <fullName evidence="6">5'-phosphoribosylglycinamide transformylase</fullName>
    </alternativeName>
    <alternativeName>
        <fullName evidence="6">GAR transformylase</fullName>
        <shortName evidence="6">GART</shortName>
    </alternativeName>
</protein>
<dbReference type="UniPathway" id="UPA00074">
    <property type="reaction ID" value="UER00126"/>
</dbReference>
<evidence type="ECO:0000259" key="7">
    <source>
        <dbReference type="Pfam" id="PF00551"/>
    </source>
</evidence>
<gene>
    <name evidence="6" type="primary">purN</name>
    <name evidence="8" type="ORF">BJY26_003474</name>
</gene>
<dbReference type="InterPro" id="IPR004607">
    <property type="entry name" value="GART"/>
</dbReference>
<comment type="pathway">
    <text evidence="1 6">Purine metabolism; IMP biosynthesis via de novo pathway; N(2)-formyl-N(1)-(5-phospho-D-ribosyl)glycinamide from N(1)-(5-phospho-D-ribosyl)glycinamide (10-formyl THF route): step 1/1.</text>
</comment>
<dbReference type="HAMAP" id="MF_01930">
    <property type="entry name" value="PurN"/>
    <property type="match status" value="1"/>
</dbReference>
<comment type="caution">
    <text evidence="6">Lacks conserved residue(s) required for the propagation of feature annotation.</text>
</comment>
<comment type="function">
    <text evidence="6">Catalyzes the transfer of a formyl group from 10-formyltetrahydrofolate to 5-phospho-ribosyl-glycinamide (GAR), producing 5-phospho-ribosyl-N-formylglycinamide (FGAR) and tetrahydrofolate.</text>
</comment>
<dbReference type="PROSITE" id="PS00373">
    <property type="entry name" value="GART"/>
    <property type="match status" value="1"/>
</dbReference>
<keyword evidence="9" id="KW-1185">Reference proteome</keyword>
<dbReference type="InterPro" id="IPR036477">
    <property type="entry name" value="Formyl_transf_N_sf"/>
</dbReference>
<evidence type="ECO:0000256" key="5">
    <source>
        <dbReference type="ARBA" id="ARBA00047664"/>
    </source>
</evidence>
<feature type="binding site" evidence="6">
    <location>
        <position position="63"/>
    </location>
    <ligand>
        <name>(6R)-10-formyltetrahydrofolate</name>
        <dbReference type="ChEBI" id="CHEBI:195366"/>
    </ligand>
</feature>
<dbReference type="RefSeq" id="WP_237249187.1">
    <property type="nucleotide sequence ID" value="NZ_JACBZP010000001.1"/>
</dbReference>
<reference evidence="8 9" key="1">
    <citation type="submission" date="2020-07" db="EMBL/GenBank/DDBJ databases">
        <title>Sequencing the genomes of 1000 actinobacteria strains.</title>
        <authorList>
            <person name="Klenk H.-P."/>
        </authorList>
    </citation>
    <scope>NUCLEOTIDE SEQUENCE [LARGE SCALE GENOMIC DNA]</scope>
    <source>
        <strain evidence="8 9">DSM 26341</strain>
    </source>
</reference>
<dbReference type="GO" id="GO:0005829">
    <property type="term" value="C:cytosol"/>
    <property type="evidence" value="ECO:0007669"/>
    <property type="project" value="TreeGrafter"/>
</dbReference>
<dbReference type="InterPro" id="IPR002376">
    <property type="entry name" value="Formyl_transf_N"/>
</dbReference>
<dbReference type="PANTHER" id="PTHR43369">
    <property type="entry name" value="PHOSPHORIBOSYLGLYCINAMIDE FORMYLTRANSFERASE"/>
    <property type="match status" value="1"/>
</dbReference>
<dbReference type="SUPFAM" id="SSF53328">
    <property type="entry name" value="Formyltransferase"/>
    <property type="match status" value="1"/>
</dbReference>
<dbReference type="NCBIfam" id="TIGR00639">
    <property type="entry name" value="PurN"/>
    <property type="match status" value="1"/>
</dbReference>
<feature type="active site" description="Proton donor" evidence="6">
    <location>
        <position position="107"/>
    </location>
</feature>
<dbReference type="Pfam" id="PF00551">
    <property type="entry name" value="Formyl_trans_N"/>
    <property type="match status" value="1"/>
</dbReference>
<evidence type="ECO:0000313" key="8">
    <source>
        <dbReference type="EMBL" id="NYI69168.1"/>
    </source>
</evidence>
<evidence type="ECO:0000313" key="9">
    <source>
        <dbReference type="Proteomes" id="UP000539111"/>
    </source>
</evidence>
<feature type="domain" description="Formyl transferase N-terminal" evidence="7">
    <location>
        <begin position="1"/>
        <end position="180"/>
    </location>
</feature>
<accession>A0A7Z0IJ52</accession>
<dbReference type="CDD" id="cd08645">
    <property type="entry name" value="FMT_core_GART"/>
    <property type="match status" value="1"/>
</dbReference>
<dbReference type="EMBL" id="JACBZP010000001">
    <property type="protein sequence ID" value="NYI69168.1"/>
    <property type="molecule type" value="Genomic_DNA"/>
</dbReference>
<evidence type="ECO:0000256" key="2">
    <source>
        <dbReference type="ARBA" id="ARBA00022679"/>
    </source>
</evidence>
<organism evidence="8 9">
    <name type="scientific">Spelaeicoccus albus</name>
    <dbReference type="NCBI Taxonomy" id="1280376"/>
    <lineage>
        <taxon>Bacteria</taxon>
        <taxon>Bacillati</taxon>
        <taxon>Actinomycetota</taxon>
        <taxon>Actinomycetes</taxon>
        <taxon>Micrococcales</taxon>
        <taxon>Brevibacteriaceae</taxon>
        <taxon>Spelaeicoccus</taxon>
    </lineage>
</organism>
<sequence>MRLVVLASGQGTLTQALIDAANAGAPFTIVAIGTDKPDAAVLARATASGIDTFCCRLPDYASRADWDAALAAAVAEHRPDLIVSAGFMKILGDAFLTRFEGRIINTHPALLPSFPGAHAVPDALAYGASVTGSTVHFVDAGVDTGPIIAQRAIDVDPDDTEESLHARIKAVEHALLIEVVRSLAERGWTLSGRRVRLGPETTTPSTRSTRQ</sequence>
<feature type="site" description="Raises pKa of active site His" evidence="6">
    <location>
        <position position="143"/>
    </location>
</feature>
<feature type="binding site" evidence="6">
    <location>
        <begin position="88"/>
        <end position="91"/>
    </location>
    <ligand>
        <name>(6R)-10-formyltetrahydrofolate</name>
        <dbReference type="ChEBI" id="CHEBI:195366"/>
    </ligand>
</feature>